<dbReference type="InterPro" id="IPR008597">
    <property type="entry name" value="Invert_lysozyme"/>
</dbReference>
<dbReference type="PANTHER" id="PTHR11195">
    <property type="entry name" value="DESTABILASE-RELATED"/>
    <property type="match status" value="1"/>
</dbReference>
<evidence type="ECO:0000256" key="3">
    <source>
        <dbReference type="ARBA" id="ARBA00022529"/>
    </source>
</evidence>
<keyword evidence="4" id="KW-0081">Bacteriolytic enzyme</keyword>
<dbReference type="GO" id="GO:0031640">
    <property type="term" value="P:killing of cells of another organism"/>
    <property type="evidence" value="ECO:0007669"/>
    <property type="project" value="UniProtKB-KW"/>
</dbReference>
<dbReference type="FunFam" id="1.10.530.10:FF:000019">
    <property type="entry name" value="lysozyme"/>
    <property type="match status" value="1"/>
</dbReference>
<reference evidence="9" key="1">
    <citation type="submission" date="2017-10" db="EMBL/GenBank/DDBJ databases">
        <title>Transcriptome Assembly of Sugarcane Aphid Adults.</title>
        <authorList>
            <person name="Scully E.D."/>
            <person name="Palmer N.A."/>
            <person name="Geib S.M."/>
            <person name="Sarath G."/>
            <person name="Sattler S.E."/>
        </authorList>
    </citation>
    <scope>NUCLEOTIDE SEQUENCE</scope>
    <source>
        <tissue evidence="9">Whole body</tissue>
    </source>
</reference>
<evidence type="ECO:0000256" key="4">
    <source>
        <dbReference type="ARBA" id="ARBA00022638"/>
    </source>
</evidence>
<feature type="chain" id="PRO_5014112229" description="lysozyme" evidence="8">
    <location>
        <begin position="20"/>
        <end position="156"/>
    </location>
</feature>
<keyword evidence="5" id="KW-0378">Hydrolase</keyword>
<organism evidence="9">
    <name type="scientific">Melanaphis sacchari</name>
    <dbReference type="NCBI Taxonomy" id="742174"/>
    <lineage>
        <taxon>Eukaryota</taxon>
        <taxon>Metazoa</taxon>
        <taxon>Ecdysozoa</taxon>
        <taxon>Arthropoda</taxon>
        <taxon>Hexapoda</taxon>
        <taxon>Insecta</taxon>
        <taxon>Pterygota</taxon>
        <taxon>Neoptera</taxon>
        <taxon>Paraneoptera</taxon>
        <taxon>Hemiptera</taxon>
        <taxon>Sternorrhyncha</taxon>
        <taxon>Aphidomorpha</taxon>
        <taxon>Aphidoidea</taxon>
        <taxon>Aphididae</taxon>
        <taxon>Aphidini</taxon>
        <taxon>Melanaphis</taxon>
    </lineage>
</organism>
<feature type="disulfide bond" evidence="7">
    <location>
        <begin position="40"/>
        <end position="46"/>
    </location>
</feature>
<keyword evidence="6" id="KW-0326">Glycosidase</keyword>
<dbReference type="EC" id="3.2.1.17" evidence="2"/>
<evidence type="ECO:0000256" key="2">
    <source>
        <dbReference type="ARBA" id="ARBA00012732"/>
    </source>
</evidence>
<dbReference type="PROSITE" id="PS51909">
    <property type="entry name" value="LYSOZYME_I"/>
    <property type="match status" value="1"/>
</dbReference>
<feature type="signal peptide" evidence="8">
    <location>
        <begin position="1"/>
        <end position="19"/>
    </location>
</feature>
<dbReference type="Gene3D" id="1.10.530.10">
    <property type="match status" value="1"/>
</dbReference>
<sequence>MGALLQFLLPIIFFTLVFSQNDLQEEFPPGWTEKCIGCMCEASSGCNQTLECIEQNEVKYCGVFLLSDVYWQDAGTPVLQGDDPTRIGAFERCVRDPYCAARAVNQYIQRYAKDCNKDRVLSCDDYVRLHYFGEANCERPITSLPYYKVFRNCISS</sequence>
<protein>
    <recommendedName>
        <fullName evidence="2">lysozyme</fullName>
        <ecNumber evidence="2">3.2.1.17</ecNumber>
    </recommendedName>
</protein>
<dbReference type="GO" id="GO:0003796">
    <property type="term" value="F:lysozyme activity"/>
    <property type="evidence" value="ECO:0007669"/>
    <property type="project" value="UniProtKB-EC"/>
</dbReference>
<evidence type="ECO:0000256" key="7">
    <source>
        <dbReference type="PIRSR" id="PIRSR608597-3"/>
    </source>
</evidence>
<evidence type="ECO:0000256" key="5">
    <source>
        <dbReference type="ARBA" id="ARBA00022801"/>
    </source>
</evidence>
<keyword evidence="7" id="KW-1015">Disulfide bond</keyword>
<evidence type="ECO:0000256" key="1">
    <source>
        <dbReference type="ARBA" id="ARBA00000632"/>
    </source>
</evidence>
<feature type="disulfide bond" evidence="7">
    <location>
        <begin position="35"/>
        <end position="123"/>
    </location>
</feature>
<dbReference type="GO" id="GO:0042742">
    <property type="term" value="P:defense response to bacterium"/>
    <property type="evidence" value="ECO:0007669"/>
    <property type="project" value="UniProtKB-KW"/>
</dbReference>
<evidence type="ECO:0000256" key="6">
    <source>
        <dbReference type="ARBA" id="ARBA00023295"/>
    </source>
</evidence>
<feature type="disulfide bond" evidence="7">
    <location>
        <begin position="52"/>
        <end position="61"/>
    </location>
</feature>
<keyword evidence="3" id="KW-0929">Antimicrobial</keyword>
<feature type="disulfide bond" evidence="7">
    <location>
        <begin position="93"/>
        <end position="99"/>
    </location>
</feature>
<dbReference type="AlphaFoldDB" id="A0A2H8U165"/>
<dbReference type="CDD" id="cd16890">
    <property type="entry name" value="lyz_i"/>
    <property type="match status" value="1"/>
</dbReference>
<comment type="catalytic activity">
    <reaction evidence="1">
        <text>Hydrolysis of (1-&gt;4)-beta-linkages between N-acetylmuramic acid and N-acetyl-D-glucosamine residues in a peptidoglycan and between N-acetyl-D-glucosamine residues in chitodextrins.</text>
        <dbReference type="EC" id="3.2.1.17"/>
    </reaction>
</comment>
<name>A0A2H8U165_9HEMI</name>
<evidence type="ECO:0000256" key="8">
    <source>
        <dbReference type="SAM" id="SignalP"/>
    </source>
</evidence>
<dbReference type="PANTHER" id="PTHR11195:SF22">
    <property type="entry name" value="LYSOZYME"/>
    <property type="match status" value="1"/>
</dbReference>
<keyword evidence="8" id="KW-0732">Signal</keyword>
<gene>
    <name evidence="9" type="primary">lysoz3</name>
</gene>
<dbReference type="OrthoDB" id="6337871at2759"/>
<dbReference type="EMBL" id="GFXV01007976">
    <property type="protein sequence ID" value="MBW19781.1"/>
    <property type="molecule type" value="Transcribed_RNA"/>
</dbReference>
<evidence type="ECO:0000313" key="9">
    <source>
        <dbReference type="EMBL" id="MBW19781.1"/>
    </source>
</evidence>
<proteinExistence type="predicted"/>
<dbReference type="Pfam" id="PF05497">
    <property type="entry name" value="Destabilase"/>
    <property type="match status" value="1"/>
</dbReference>
<accession>A0A2H8U165</accession>